<dbReference type="PIRSF" id="PIRSF007398">
    <property type="entry name" value="Sll0148_caspase"/>
    <property type="match status" value="1"/>
</dbReference>
<dbReference type="PANTHER" id="PTHR48104">
    <property type="entry name" value="METACASPASE-4"/>
    <property type="match status" value="1"/>
</dbReference>
<dbReference type="SUPFAM" id="SSF52129">
    <property type="entry name" value="Caspase-like"/>
    <property type="match status" value="1"/>
</dbReference>
<dbReference type="InterPro" id="IPR011600">
    <property type="entry name" value="Pept_C14_caspase"/>
</dbReference>
<evidence type="ECO:0000259" key="1">
    <source>
        <dbReference type="Pfam" id="PF00656"/>
    </source>
</evidence>
<protein>
    <submittedName>
        <fullName evidence="2">Caspase family protein</fullName>
    </submittedName>
</protein>
<sequence>MDLTRRHFLQRSGLALAAFGAGDLVLSPIVQRYQGALAEPTRRKLALLIGINQYRQAPLYGCGTDVELQRELLIHRFGFQRGDILTLIDQQATREAITTAFVEHLIGQARADDVVVFHFSGYGGQVALGATPDAVQKSLVTIDAPLTEGVMPIVNDLLAETLLLLLRSLPTDRVTTILDTSYAPRTQPLQGNLRLRSRPGLTGAQPSDAELAFQDSLLSQMNLDRPRLAVQRRSGQMPGVVLTAASTDQWAAEARWDGFSAGLFTYALTQQLWQATPATALRMTVRRATEQMGQLAKRVQQPHISGLMSKERPLTPYHLPTVPVGGADGVVVRFEESGKAVRLWLGGLSAAVLEQYEANSLLTLVDESGAQRDRLLQIVSREGLLAKAKLAPASVENSLLIETAPVLHVGQFVREQVRVLPRAVGLTIALDSNLARIERVDAISAISALPHVSATIAGEQAADYLFSKTHAVQPTQIAALPAVALPNLLSNKAAVSQSSYALFSPGRTAIPNTAGEGGEAVKVAVKRLVPKLQTLLAAKLLNLTVNETASQLAVRATLVVLTPEARRLMQQTSAIAQLAPLSPTRSTVLPLETDQLVSLSIGSQIQYQLENQSEQAVHFLLLHLDSNGDLVSLDSPLAHAVSPVLSQAPTVDETSEGTIVPDRVSNTIAPHETLTLPQASTSFQWLVSGSTGLATTYLLCSRAPFEQTMALLDTMRASTTPSLKTLAKPLEVVQALLQDLHQAGDRLEPTVGTPSDSFVLNMNVWACLRFVYQVV</sequence>
<evidence type="ECO:0000313" key="2">
    <source>
        <dbReference type="EMBL" id="MEP1059911.1"/>
    </source>
</evidence>
<evidence type="ECO:0000313" key="3">
    <source>
        <dbReference type="Proteomes" id="UP001476950"/>
    </source>
</evidence>
<name>A0ABV0KLL1_9CYAN</name>
<dbReference type="EMBL" id="JAMPLM010000013">
    <property type="protein sequence ID" value="MEP1059911.1"/>
    <property type="molecule type" value="Genomic_DNA"/>
</dbReference>
<gene>
    <name evidence="2" type="ORF">NDI38_15840</name>
</gene>
<dbReference type="InterPro" id="IPR011189">
    <property type="entry name" value="UCP_caspase_lke"/>
</dbReference>
<organism evidence="2 3">
    <name type="scientific">Stenomitos frigidus AS-A4</name>
    <dbReference type="NCBI Taxonomy" id="2933935"/>
    <lineage>
        <taxon>Bacteria</taxon>
        <taxon>Bacillati</taxon>
        <taxon>Cyanobacteriota</taxon>
        <taxon>Cyanophyceae</taxon>
        <taxon>Leptolyngbyales</taxon>
        <taxon>Leptolyngbyaceae</taxon>
        <taxon>Stenomitos</taxon>
    </lineage>
</organism>
<feature type="domain" description="Peptidase C14 caspase" evidence="1">
    <location>
        <begin position="43"/>
        <end position="306"/>
    </location>
</feature>
<dbReference type="Pfam" id="PF00656">
    <property type="entry name" value="Peptidase_C14"/>
    <property type="match status" value="1"/>
</dbReference>
<comment type="caution">
    <text evidence="2">The sequence shown here is derived from an EMBL/GenBank/DDBJ whole genome shotgun (WGS) entry which is preliminary data.</text>
</comment>
<dbReference type="InterPro" id="IPR050452">
    <property type="entry name" value="Metacaspase"/>
</dbReference>
<dbReference type="RefSeq" id="WP_190449633.1">
    <property type="nucleotide sequence ID" value="NZ_JAMPLM010000013.1"/>
</dbReference>
<dbReference type="Proteomes" id="UP001476950">
    <property type="component" value="Unassembled WGS sequence"/>
</dbReference>
<reference evidence="2 3" key="1">
    <citation type="submission" date="2022-04" db="EMBL/GenBank/DDBJ databases">
        <title>Positive selection, recombination, and allopatry shape intraspecific diversity of widespread and dominant cyanobacteria.</title>
        <authorList>
            <person name="Wei J."/>
            <person name="Shu W."/>
            <person name="Hu C."/>
        </authorList>
    </citation>
    <scope>NUCLEOTIDE SEQUENCE [LARGE SCALE GENOMIC DNA]</scope>
    <source>
        <strain evidence="2 3">AS-A4</strain>
    </source>
</reference>
<dbReference type="PANTHER" id="PTHR48104:SF30">
    <property type="entry name" value="METACASPASE-1"/>
    <property type="match status" value="1"/>
</dbReference>
<accession>A0ABV0KLL1</accession>
<dbReference type="PROSITE" id="PS51318">
    <property type="entry name" value="TAT"/>
    <property type="match status" value="1"/>
</dbReference>
<keyword evidence="3" id="KW-1185">Reference proteome</keyword>
<dbReference type="InterPro" id="IPR006311">
    <property type="entry name" value="TAT_signal"/>
</dbReference>
<dbReference type="Gene3D" id="3.40.50.1460">
    <property type="match status" value="1"/>
</dbReference>
<dbReference type="InterPro" id="IPR029030">
    <property type="entry name" value="Caspase-like_dom_sf"/>
</dbReference>
<proteinExistence type="predicted"/>